<proteinExistence type="predicted"/>
<dbReference type="AlphaFoldDB" id="A0A1X7U2L2"/>
<sequence length="23" mass="2688">CIIILIDLHMTSVMPVVLYWVTK</sequence>
<name>A0A1X7U2L2_AMPQE</name>
<organism evidence="1">
    <name type="scientific">Amphimedon queenslandica</name>
    <name type="common">Sponge</name>
    <dbReference type="NCBI Taxonomy" id="400682"/>
    <lineage>
        <taxon>Eukaryota</taxon>
        <taxon>Metazoa</taxon>
        <taxon>Porifera</taxon>
        <taxon>Demospongiae</taxon>
        <taxon>Heteroscleromorpha</taxon>
        <taxon>Haplosclerida</taxon>
        <taxon>Niphatidae</taxon>
        <taxon>Amphimedon</taxon>
    </lineage>
</organism>
<dbReference type="InParanoid" id="A0A1X7U2L2"/>
<evidence type="ECO:0000313" key="1">
    <source>
        <dbReference type="EnsemblMetazoa" id="Aqu2.1.21759_001"/>
    </source>
</evidence>
<reference evidence="1" key="1">
    <citation type="submission" date="2017-05" db="UniProtKB">
        <authorList>
            <consortium name="EnsemblMetazoa"/>
        </authorList>
    </citation>
    <scope>IDENTIFICATION</scope>
</reference>
<protein>
    <submittedName>
        <fullName evidence="1">Uncharacterized protein</fullName>
    </submittedName>
</protein>
<accession>A0A1X7U2L2</accession>
<dbReference type="EnsemblMetazoa" id="Aqu2.1.21759_001">
    <property type="protein sequence ID" value="Aqu2.1.21759_001"/>
    <property type="gene ID" value="Aqu2.1.21759"/>
</dbReference>